<sequence>MSKAGTATYFYRHSSTLDTQGISLRQFLYFFHPFMHLLPWQGKERREVEVYPVILVRQDDIVRHCKVPPERPIRVMSGPVAATGNHCVYEDSPQIEPFRRVPSISSLILDHCFFQATTTTE</sequence>
<organism evidence="1 2">
    <name type="scientific">Naganishia friedmannii</name>
    <dbReference type="NCBI Taxonomy" id="89922"/>
    <lineage>
        <taxon>Eukaryota</taxon>
        <taxon>Fungi</taxon>
        <taxon>Dikarya</taxon>
        <taxon>Basidiomycota</taxon>
        <taxon>Agaricomycotina</taxon>
        <taxon>Tremellomycetes</taxon>
        <taxon>Filobasidiales</taxon>
        <taxon>Filobasidiaceae</taxon>
        <taxon>Naganishia</taxon>
    </lineage>
</organism>
<proteinExistence type="predicted"/>
<gene>
    <name evidence="1" type="ORF">QFC21_003725</name>
</gene>
<dbReference type="EMBL" id="JASBWT010000011">
    <property type="protein sequence ID" value="KAJ9100680.1"/>
    <property type="molecule type" value="Genomic_DNA"/>
</dbReference>
<evidence type="ECO:0000313" key="2">
    <source>
        <dbReference type="Proteomes" id="UP001227268"/>
    </source>
</evidence>
<accession>A0ACC2VP66</accession>
<keyword evidence="2" id="KW-1185">Reference proteome</keyword>
<protein>
    <submittedName>
        <fullName evidence="1">Uncharacterized protein</fullName>
    </submittedName>
</protein>
<name>A0ACC2VP66_9TREE</name>
<evidence type="ECO:0000313" key="1">
    <source>
        <dbReference type="EMBL" id="KAJ9100680.1"/>
    </source>
</evidence>
<dbReference type="Proteomes" id="UP001227268">
    <property type="component" value="Unassembled WGS sequence"/>
</dbReference>
<reference evidence="1" key="1">
    <citation type="submission" date="2023-04" db="EMBL/GenBank/DDBJ databases">
        <title>Draft Genome sequencing of Naganishia species isolated from polar environments using Oxford Nanopore Technology.</title>
        <authorList>
            <person name="Leo P."/>
            <person name="Venkateswaran K."/>
        </authorList>
    </citation>
    <scope>NUCLEOTIDE SEQUENCE</scope>
    <source>
        <strain evidence="1">MNA-CCFEE 5423</strain>
    </source>
</reference>
<comment type="caution">
    <text evidence="1">The sequence shown here is derived from an EMBL/GenBank/DDBJ whole genome shotgun (WGS) entry which is preliminary data.</text>
</comment>